<keyword evidence="4" id="KW-1003">Cell membrane</keyword>
<dbReference type="PANTHER" id="PTHR43848:SF2">
    <property type="entry name" value="PUTRESCINE TRANSPORT SYSTEM PERMEASE PROTEIN POTI"/>
    <property type="match status" value="1"/>
</dbReference>
<keyword evidence="7 8" id="KW-0472">Membrane</keyword>
<comment type="similarity">
    <text evidence="2">Belongs to the binding-protein-dependent transport system permease family. CysTW subfamily.</text>
</comment>
<dbReference type="GO" id="GO:0055085">
    <property type="term" value="P:transmembrane transport"/>
    <property type="evidence" value="ECO:0007669"/>
    <property type="project" value="InterPro"/>
</dbReference>
<dbReference type="EMBL" id="DVMN01000030">
    <property type="protein sequence ID" value="HIU20963.1"/>
    <property type="molecule type" value="Genomic_DNA"/>
</dbReference>
<feature type="transmembrane region" description="Helical" evidence="8">
    <location>
        <begin position="133"/>
        <end position="153"/>
    </location>
</feature>
<keyword evidence="5 8" id="KW-0812">Transmembrane</keyword>
<evidence type="ECO:0000313" key="11">
    <source>
        <dbReference type="Proteomes" id="UP000824088"/>
    </source>
</evidence>
<feature type="transmembrane region" description="Helical" evidence="8">
    <location>
        <begin position="106"/>
        <end position="127"/>
    </location>
</feature>
<feature type="transmembrane region" description="Helical" evidence="8">
    <location>
        <begin position="69"/>
        <end position="94"/>
    </location>
</feature>
<feature type="transmembrane region" description="Helical" evidence="8">
    <location>
        <begin position="181"/>
        <end position="202"/>
    </location>
</feature>
<comment type="subcellular location">
    <subcellularLocation>
        <location evidence="1 8">Cell membrane</location>
        <topology evidence="1 8">Multi-pass membrane protein</topology>
    </subcellularLocation>
</comment>
<evidence type="ECO:0000256" key="2">
    <source>
        <dbReference type="ARBA" id="ARBA00007069"/>
    </source>
</evidence>
<organism evidence="10 11">
    <name type="scientific">Candidatus Limadaptatus stercorigallinarum</name>
    <dbReference type="NCBI Taxonomy" id="2840845"/>
    <lineage>
        <taxon>Bacteria</taxon>
        <taxon>Bacillati</taxon>
        <taxon>Bacillota</taxon>
        <taxon>Clostridia</taxon>
        <taxon>Eubacteriales</taxon>
        <taxon>Candidatus Limadaptatus</taxon>
    </lineage>
</organism>
<reference evidence="10" key="2">
    <citation type="journal article" date="2021" name="PeerJ">
        <title>Extensive microbial diversity within the chicken gut microbiome revealed by metagenomics and culture.</title>
        <authorList>
            <person name="Gilroy R."/>
            <person name="Ravi A."/>
            <person name="Getino M."/>
            <person name="Pursley I."/>
            <person name="Horton D.L."/>
            <person name="Alikhan N.F."/>
            <person name="Baker D."/>
            <person name="Gharbi K."/>
            <person name="Hall N."/>
            <person name="Watson M."/>
            <person name="Adriaenssens E.M."/>
            <person name="Foster-Nyarko E."/>
            <person name="Jarju S."/>
            <person name="Secka A."/>
            <person name="Antonio M."/>
            <person name="Oren A."/>
            <person name="Chaudhuri R.R."/>
            <person name="La Ragione R."/>
            <person name="Hildebrand F."/>
            <person name="Pallen M.J."/>
        </authorList>
    </citation>
    <scope>NUCLEOTIDE SEQUENCE</scope>
    <source>
        <strain evidence="10">1063</strain>
    </source>
</reference>
<keyword evidence="3 8" id="KW-0813">Transport</keyword>
<accession>A0A9D1L2K1</accession>
<gene>
    <name evidence="10" type="ORF">IAD51_01820</name>
</gene>
<dbReference type="PROSITE" id="PS50928">
    <property type="entry name" value="ABC_TM1"/>
    <property type="match status" value="1"/>
</dbReference>
<dbReference type="InterPro" id="IPR051789">
    <property type="entry name" value="Bact_Polyamine_Transport"/>
</dbReference>
<evidence type="ECO:0000259" key="9">
    <source>
        <dbReference type="PROSITE" id="PS50928"/>
    </source>
</evidence>
<dbReference type="PANTHER" id="PTHR43848">
    <property type="entry name" value="PUTRESCINE TRANSPORT SYSTEM PERMEASE PROTEIN POTI"/>
    <property type="match status" value="1"/>
</dbReference>
<keyword evidence="6 8" id="KW-1133">Transmembrane helix</keyword>
<dbReference type="Pfam" id="PF00528">
    <property type="entry name" value="BPD_transp_1"/>
    <property type="match status" value="1"/>
</dbReference>
<dbReference type="InterPro" id="IPR035906">
    <property type="entry name" value="MetI-like_sf"/>
</dbReference>
<evidence type="ECO:0000256" key="1">
    <source>
        <dbReference type="ARBA" id="ARBA00004651"/>
    </source>
</evidence>
<evidence type="ECO:0000256" key="3">
    <source>
        <dbReference type="ARBA" id="ARBA00022448"/>
    </source>
</evidence>
<dbReference type="InterPro" id="IPR000515">
    <property type="entry name" value="MetI-like"/>
</dbReference>
<sequence>MVKVKGFFEKAYLFVILALLYAPILLIIVYSFSNSSNFRFDEGFTFEAYISIFTSDKSPALWDAVGNTFFIAAVSSVIATVMGTFAAIGIFAMGRKARRVMENVNQFPIINSEIVMAVSLMIFFVTFSFPEGYLRLIIAHIAFCTPYVVLSVLPKLESMDPNVYEAALDLGANPFKALVKVLFPMITPGIVSGFVLSFMLSIDDFIITQINKGASTGINTLSTYIYSDARVQGLEPFWYAIFSIIFVIILALVLTLNLVRINRRKKQAKEEALV</sequence>
<feature type="transmembrane region" description="Helical" evidence="8">
    <location>
        <begin position="12"/>
        <end position="32"/>
    </location>
</feature>
<proteinExistence type="inferred from homology"/>
<evidence type="ECO:0000313" key="10">
    <source>
        <dbReference type="EMBL" id="HIU20963.1"/>
    </source>
</evidence>
<feature type="domain" description="ABC transmembrane type-1" evidence="9">
    <location>
        <begin position="65"/>
        <end position="260"/>
    </location>
</feature>
<dbReference type="AlphaFoldDB" id="A0A9D1L2K1"/>
<dbReference type="SUPFAM" id="SSF161098">
    <property type="entry name" value="MetI-like"/>
    <property type="match status" value="1"/>
</dbReference>
<reference evidence="10" key="1">
    <citation type="submission" date="2020-10" db="EMBL/GenBank/DDBJ databases">
        <authorList>
            <person name="Gilroy R."/>
        </authorList>
    </citation>
    <scope>NUCLEOTIDE SEQUENCE</scope>
    <source>
        <strain evidence="10">1063</strain>
    </source>
</reference>
<evidence type="ECO:0000256" key="8">
    <source>
        <dbReference type="RuleBase" id="RU363032"/>
    </source>
</evidence>
<dbReference type="GO" id="GO:0005886">
    <property type="term" value="C:plasma membrane"/>
    <property type="evidence" value="ECO:0007669"/>
    <property type="project" value="UniProtKB-SubCell"/>
</dbReference>
<evidence type="ECO:0000256" key="4">
    <source>
        <dbReference type="ARBA" id="ARBA00022475"/>
    </source>
</evidence>
<feature type="transmembrane region" description="Helical" evidence="8">
    <location>
        <begin position="237"/>
        <end position="259"/>
    </location>
</feature>
<dbReference type="CDD" id="cd06261">
    <property type="entry name" value="TM_PBP2"/>
    <property type="match status" value="1"/>
</dbReference>
<evidence type="ECO:0000256" key="7">
    <source>
        <dbReference type="ARBA" id="ARBA00023136"/>
    </source>
</evidence>
<comment type="caution">
    <text evidence="10">The sequence shown here is derived from an EMBL/GenBank/DDBJ whole genome shotgun (WGS) entry which is preliminary data.</text>
</comment>
<dbReference type="Proteomes" id="UP000824088">
    <property type="component" value="Unassembled WGS sequence"/>
</dbReference>
<evidence type="ECO:0000256" key="5">
    <source>
        <dbReference type="ARBA" id="ARBA00022692"/>
    </source>
</evidence>
<dbReference type="Gene3D" id="1.10.3720.10">
    <property type="entry name" value="MetI-like"/>
    <property type="match status" value="1"/>
</dbReference>
<name>A0A9D1L2K1_9FIRM</name>
<evidence type="ECO:0000256" key="6">
    <source>
        <dbReference type="ARBA" id="ARBA00022989"/>
    </source>
</evidence>
<protein>
    <submittedName>
        <fullName evidence="10">ABC transporter permease</fullName>
    </submittedName>
</protein>